<dbReference type="Pfam" id="PF01557">
    <property type="entry name" value="FAA_hydrolase"/>
    <property type="match status" value="1"/>
</dbReference>
<protein>
    <submittedName>
        <fullName evidence="2">Fumarylacetoacetate hydrolase family protein</fullName>
    </submittedName>
</protein>
<proteinExistence type="predicted"/>
<dbReference type="InterPro" id="IPR011234">
    <property type="entry name" value="Fumarylacetoacetase-like_C"/>
</dbReference>
<dbReference type="PANTHER" id="PTHR43211:SF1">
    <property type="entry name" value="BLL6422 PROTEIN"/>
    <property type="match status" value="1"/>
</dbReference>
<gene>
    <name evidence="2" type="ORF">GCM10022222_16250</name>
</gene>
<accession>A0ABP6VEV1</accession>
<dbReference type="EMBL" id="BAAAZN010000003">
    <property type="protein sequence ID" value="GAA3533672.1"/>
    <property type="molecule type" value="Genomic_DNA"/>
</dbReference>
<feature type="domain" description="Fumarylacetoacetase-like C-terminal" evidence="1">
    <location>
        <begin position="96"/>
        <end position="300"/>
    </location>
</feature>
<dbReference type="InterPro" id="IPR036663">
    <property type="entry name" value="Fumarylacetoacetase_C_sf"/>
</dbReference>
<dbReference type="Gene3D" id="3.90.850.10">
    <property type="entry name" value="Fumarylacetoacetase-like, C-terminal domain"/>
    <property type="match status" value="1"/>
</dbReference>
<sequence>MRFVTYSDGPADRVGVLSGEQIHALAPGVTLRGLLGDDGERLHQAGERALRDPHDVVALAGAPLRAPIPDPPTVRDFMTFQQHVEGTLGLAGGNAGIPPRWFDAPAFYFTNPYAVLGPHDDVPVPPGCTLFDFELEVAAVIGLGGRDVPASEAERHIVGYCLLNDWSARDLQFAEMAVRLGPAKGKDTSLTLGPVLVTADELAPHRSGTAFDLGMTAAVNDAVIGTDRWDAMHFSYAEMIEYASRGTQVRPGDVLGSGTCGGGCLAELWGRKGWDAHPPLRPGDTVTISVDVLGEITSKIVAYPSAGHGE</sequence>
<organism evidence="2 3">
    <name type="scientific">Amycolatopsis ultiminotia</name>
    <dbReference type="NCBI Taxonomy" id="543629"/>
    <lineage>
        <taxon>Bacteria</taxon>
        <taxon>Bacillati</taxon>
        <taxon>Actinomycetota</taxon>
        <taxon>Actinomycetes</taxon>
        <taxon>Pseudonocardiales</taxon>
        <taxon>Pseudonocardiaceae</taxon>
        <taxon>Amycolatopsis</taxon>
    </lineage>
</organism>
<dbReference type="PANTHER" id="PTHR43211">
    <property type="entry name" value="FUMARYLACETOACETATE HYDROLASE"/>
    <property type="match status" value="1"/>
</dbReference>
<dbReference type="RefSeq" id="WP_344857031.1">
    <property type="nucleotide sequence ID" value="NZ_BAAAZN010000003.1"/>
</dbReference>
<evidence type="ECO:0000313" key="3">
    <source>
        <dbReference type="Proteomes" id="UP001500689"/>
    </source>
</evidence>
<evidence type="ECO:0000313" key="2">
    <source>
        <dbReference type="EMBL" id="GAA3533672.1"/>
    </source>
</evidence>
<reference evidence="3" key="1">
    <citation type="journal article" date="2019" name="Int. J. Syst. Evol. Microbiol.">
        <title>The Global Catalogue of Microorganisms (GCM) 10K type strain sequencing project: providing services to taxonomists for standard genome sequencing and annotation.</title>
        <authorList>
            <consortium name="The Broad Institute Genomics Platform"/>
            <consortium name="The Broad Institute Genome Sequencing Center for Infectious Disease"/>
            <person name="Wu L."/>
            <person name="Ma J."/>
        </authorList>
    </citation>
    <scope>NUCLEOTIDE SEQUENCE [LARGE SCALE GENOMIC DNA]</scope>
    <source>
        <strain evidence="3">JCM 16898</strain>
    </source>
</reference>
<keyword evidence="3" id="KW-1185">Reference proteome</keyword>
<evidence type="ECO:0000259" key="1">
    <source>
        <dbReference type="Pfam" id="PF01557"/>
    </source>
</evidence>
<keyword evidence="2" id="KW-0378">Hydrolase</keyword>
<dbReference type="SUPFAM" id="SSF56529">
    <property type="entry name" value="FAH"/>
    <property type="match status" value="1"/>
</dbReference>
<name>A0ABP6VEV1_9PSEU</name>
<dbReference type="Proteomes" id="UP001500689">
    <property type="component" value="Unassembled WGS sequence"/>
</dbReference>
<dbReference type="GO" id="GO:0016787">
    <property type="term" value="F:hydrolase activity"/>
    <property type="evidence" value="ECO:0007669"/>
    <property type="project" value="UniProtKB-KW"/>
</dbReference>
<comment type="caution">
    <text evidence="2">The sequence shown here is derived from an EMBL/GenBank/DDBJ whole genome shotgun (WGS) entry which is preliminary data.</text>
</comment>